<proteinExistence type="predicted"/>
<keyword evidence="1" id="KW-0732">Signal</keyword>
<dbReference type="GeneID" id="102804096"/>
<reference evidence="3" key="1">
    <citation type="submission" date="2025-08" db="UniProtKB">
        <authorList>
            <consortium name="RefSeq"/>
        </authorList>
    </citation>
    <scope>IDENTIFICATION</scope>
    <source>
        <tissue evidence="3">Testes</tissue>
    </source>
</reference>
<dbReference type="RefSeq" id="XP_006820021.1">
    <property type="nucleotide sequence ID" value="XM_006819958.1"/>
</dbReference>
<evidence type="ECO:0000256" key="1">
    <source>
        <dbReference type="SAM" id="SignalP"/>
    </source>
</evidence>
<name>A0ABM0MJ30_SACKO</name>
<organism evidence="2 3">
    <name type="scientific">Saccoglossus kowalevskii</name>
    <name type="common">Acorn worm</name>
    <dbReference type="NCBI Taxonomy" id="10224"/>
    <lineage>
        <taxon>Eukaryota</taxon>
        <taxon>Metazoa</taxon>
        <taxon>Hemichordata</taxon>
        <taxon>Enteropneusta</taxon>
        <taxon>Harrimaniidae</taxon>
        <taxon>Saccoglossus</taxon>
    </lineage>
</organism>
<gene>
    <name evidence="3" type="primary">LOC102804096</name>
</gene>
<protein>
    <submittedName>
        <fullName evidence="3">Uncharacterized protein LOC102804096</fullName>
    </submittedName>
</protein>
<accession>A0ABM0MJ30</accession>
<feature type="signal peptide" evidence="1">
    <location>
        <begin position="1"/>
        <end position="19"/>
    </location>
</feature>
<dbReference type="Proteomes" id="UP000694865">
    <property type="component" value="Unplaced"/>
</dbReference>
<keyword evidence="2" id="KW-1185">Reference proteome</keyword>
<evidence type="ECO:0000313" key="3">
    <source>
        <dbReference type="RefSeq" id="XP_006820021.1"/>
    </source>
</evidence>
<evidence type="ECO:0000313" key="2">
    <source>
        <dbReference type="Proteomes" id="UP000694865"/>
    </source>
</evidence>
<feature type="chain" id="PRO_5046410547" evidence="1">
    <location>
        <begin position="20"/>
        <end position="120"/>
    </location>
</feature>
<sequence>MAAIQIILLTLGLINGVLSSEQPDKVKMEIPSFQCILCSKSVATSGECRDDPLAESQDIGRVGCSGSCYVKFVTTFGKIVHIDRGCSEKCKPSEGCDNWAGTGMCRRCCTENNCNDYIME</sequence>